<evidence type="ECO:0000259" key="7">
    <source>
        <dbReference type="Pfam" id="PF01094"/>
    </source>
</evidence>
<dbReference type="AlphaFoldDB" id="A0AAD1SD71"/>
<keyword evidence="5 8" id="KW-0675">Receptor</keyword>
<dbReference type="InterPro" id="IPR001828">
    <property type="entry name" value="ANF_lig-bd_rcpt"/>
</dbReference>
<proteinExistence type="predicted"/>
<dbReference type="InterPro" id="IPR000068">
    <property type="entry name" value="GPCR_3_Ca_sens_rcpt-rel"/>
</dbReference>
<protein>
    <submittedName>
        <fullName evidence="8">Vomeronasal type-2 receptor 26-like</fullName>
    </submittedName>
</protein>
<dbReference type="Proteomes" id="UP001295444">
    <property type="component" value="Chromosome 06"/>
</dbReference>
<keyword evidence="2" id="KW-0812">Transmembrane</keyword>
<feature type="domain" description="Receptor ligand binding region" evidence="7">
    <location>
        <begin position="27"/>
        <end position="325"/>
    </location>
</feature>
<dbReference type="Gene3D" id="3.40.50.2300">
    <property type="match status" value="2"/>
</dbReference>
<evidence type="ECO:0000256" key="1">
    <source>
        <dbReference type="ARBA" id="ARBA00004141"/>
    </source>
</evidence>
<keyword evidence="9" id="KW-1185">Reference proteome</keyword>
<keyword evidence="6" id="KW-0325">Glycoprotein</keyword>
<dbReference type="PANTHER" id="PTHR24061">
    <property type="entry name" value="CALCIUM-SENSING RECEPTOR-RELATED"/>
    <property type="match status" value="1"/>
</dbReference>
<dbReference type="EMBL" id="OW240917">
    <property type="protein sequence ID" value="CAH2299242.1"/>
    <property type="molecule type" value="Genomic_DNA"/>
</dbReference>
<gene>
    <name evidence="8" type="ORF">PECUL_23A048484</name>
</gene>
<dbReference type="InterPro" id="IPR028082">
    <property type="entry name" value="Peripla_BP_I"/>
</dbReference>
<keyword evidence="4" id="KW-0472">Membrane</keyword>
<dbReference type="Pfam" id="PF01094">
    <property type="entry name" value="ANF_receptor"/>
    <property type="match status" value="1"/>
</dbReference>
<evidence type="ECO:0000256" key="6">
    <source>
        <dbReference type="ARBA" id="ARBA00023180"/>
    </source>
</evidence>
<reference evidence="8" key="1">
    <citation type="submission" date="2022-03" db="EMBL/GenBank/DDBJ databases">
        <authorList>
            <person name="Alioto T."/>
            <person name="Alioto T."/>
            <person name="Gomez Garrido J."/>
        </authorList>
    </citation>
    <scope>NUCLEOTIDE SEQUENCE</scope>
</reference>
<evidence type="ECO:0000313" key="9">
    <source>
        <dbReference type="Proteomes" id="UP001295444"/>
    </source>
</evidence>
<dbReference type="InterPro" id="IPR000337">
    <property type="entry name" value="GPCR_3"/>
</dbReference>
<dbReference type="SUPFAM" id="SSF53822">
    <property type="entry name" value="Periplasmic binding protein-like I"/>
    <property type="match status" value="1"/>
</dbReference>
<name>A0AAD1SD71_PELCU</name>
<dbReference type="PRINTS" id="PR00248">
    <property type="entry name" value="GPCRMGR"/>
</dbReference>
<dbReference type="GO" id="GO:0004930">
    <property type="term" value="F:G protein-coupled receptor activity"/>
    <property type="evidence" value="ECO:0007669"/>
    <property type="project" value="InterPro"/>
</dbReference>
<organism evidence="8 9">
    <name type="scientific">Pelobates cultripes</name>
    <name type="common">Western spadefoot toad</name>
    <dbReference type="NCBI Taxonomy" id="61616"/>
    <lineage>
        <taxon>Eukaryota</taxon>
        <taxon>Metazoa</taxon>
        <taxon>Chordata</taxon>
        <taxon>Craniata</taxon>
        <taxon>Vertebrata</taxon>
        <taxon>Euteleostomi</taxon>
        <taxon>Amphibia</taxon>
        <taxon>Batrachia</taxon>
        <taxon>Anura</taxon>
        <taxon>Pelobatoidea</taxon>
        <taxon>Pelobatidae</taxon>
        <taxon>Pelobates</taxon>
    </lineage>
</organism>
<evidence type="ECO:0000256" key="3">
    <source>
        <dbReference type="ARBA" id="ARBA00022989"/>
    </source>
</evidence>
<keyword evidence="3" id="KW-1133">Transmembrane helix</keyword>
<accession>A0AAD1SD71</accession>
<dbReference type="GO" id="GO:0005886">
    <property type="term" value="C:plasma membrane"/>
    <property type="evidence" value="ECO:0007669"/>
    <property type="project" value="TreeGrafter"/>
</dbReference>
<evidence type="ECO:0000256" key="2">
    <source>
        <dbReference type="ARBA" id="ARBA00022692"/>
    </source>
</evidence>
<evidence type="ECO:0000256" key="5">
    <source>
        <dbReference type="ARBA" id="ARBA00023170"/>
    </source>
</evidence>
<comment type="subcellular location">
    <subcellularLocation>
        <location evidence="1">Membrane</location>
        <topology evidence="1">Multi-pass membrane protein</topology>
    </subcellularLocation>
</comment>
<evidence type="ECO:0000256" key="4">
    <source>
        <dbReference type="ARBA" id="ARBA00023136"/>
    </source>
</evidence>
<dbReference type="PANTHER" id="PTHR24061:SF588">
    <property type="entry name" value="VOMERONASAL TYPE-2 RECEPTOR 26"/>
    <property type="match status" value="1"/>
</dbReference>
<sequence>MAVDSVIKILSGFHKTVPNYSCREHGKLAGVIGDLQSSTTLQIANILGIYGYTQISYGATHPVLTNKLFYPSFFQTLQNDKVQYQAIVKLLKHFGWTWIGVIAAEDDSGDSQSRELERLADTNNICIEFILKIKPKQSDTKLKLAGKNKQIFKKSTSTIVVICGSVSMESIHMIKHESGEMLKKTLIIPASWPVHLYPNEYNILSPTLNGSLVFILPSKNIPKMRHFFENRNLIDYPDDSLLEDVWAFYFKCQTSIIEWNWIIESFYKYTLYNCSRETRMNELESHLFTTESLGTPYHIYKSVYALAHALNDMEVSYFRSPNKAKIQNYNHKLQELSNLRDHILSQPVIGTLGKSVISLRLHSQPPRYSQNVGDLMFGDIVYYARGYGQIAHFKDGYFSPTVHQHYSKCGNREGTLPILVLAKPEVTQRTDFINMRITRSDATDLPDIIYNIPKHQVTHVLTISWWLTMLGDKY</sequence>
<evidence type="ECO:0000313" key="8">
    <source>
        <dbReference type="EMBL" id="CAH2299242.1"/>
    </source>
</evidence>